<name>A0A2W2AMT6_9BACT</name>
<organism evidence="1 2">
    <name type="scientific">Taibaiella soli</name>
    <dbReference type="NCBI Taxonomy" id="1649169"/>
    <lineage>
        <taxon>Bacteria</taxon>
        <taxon>Pseudomonadati</taxon>
        <taxon>Bacteroidota</taxon>
        <taxon>Chitinophagia</taxon>
        <taxon>Chitinophagales</taxon>
        <taxon>Chitinophagaceae</taxon>
        <taxon>Taibaiella</taxon>
    </lineage>
</organism>
<dbReference type="AlphaFoldDB" id="A0A2W2AMT6"/>
<keyword evidence="2" id="KW-1185">Reference proteome</keyword>
<comment type="caution">
    <text evidence="1">The sequence shown here is derived from an EMBL/GenBank/DDBJ whole genome shotgun (WGS) entry which is preliminary data.</text>
</comment>
<evidence type="ECO:0000313" key="1">
    <source>
        <dbReference type="EMBL" id="PZF74852.1"/>
    </source>
</evidence>
<evidence type="ECO:0000313" key="2">
    <source>
        <dbReference type="Proteomes" id="UP000248745"/>
    </source>
</evidence>
<dbReference type="EMBL" id="QKTW01000002">
    <property type="protein sequence ID" value="PZF74852.1"/>
    <property type="molecule type" value="Genomic_DNA"/>
</dbReference>
<evidence type="ECO:0008006" key="3">
    <source>
        <dbReference type="Google" id="ProtNLM"/>
    </source>
</evidence>
<gene>
    <name evidence="1" type="ORF">DN068_01250</name>
</gene>
<dbReference type="RefSeq" id="WP_110997058.1">
    <property type="nucleotide sequence ID" value="NZ_QKTW01000002.1"/>
</dbReference>
<protein>
    <recommendedName>
        <fullName evidence="3">Lipoprotein</fullName>
    </recommendedName>
</protein>
<reference evidence="1 2" key="1">
    <citation type="submission" date="2018-06" db="EMBL/GenBank/DDBJ databases">
        <title>Mucibacter soli gen. nov., sp. nov., a new member of the family Chitinophagaceae producing mucin.</title>
        <authorList>
            <person name="Kim M.-K."/>
            <person name="Park S."/>
            <person name="Kim T.-S."/>
            <person name="Joung Y."/>
            <person name="Han J.-H."/>
            <person name="Kim S.B."/>
        </authorList>
    </citation>
    <scope>NUCLEOTIDE SEQUENCE [LARGE SCALE GENOMIC DNA]</scope>
    <source>
        <strain evidence="1 2">R1-15</strain>
    </source>
</reference>
<sequence>MDRITFKKLQETNRCTIIIAIFFALASCTSRDNNKQYADIDFITCTNLKDSFKVMKSEFRANQALTIAEVSENDKKLLLNRFQYFPVDSMGAKAAGYVFISTRLFSFTDEYMYYLADYEALGRPAQHAYKKDGYYILGISKTKNEIVFCENFPELPPL</sequence>
<dbReference type="PROSITE" id="PS51257">
    <property type="entry name" value="PROKAR_LIPOPROTEIN"/>
    <property type="match status" value="1"/>
</dbReference>
<accession>A0A2W2AMT6</accession>
<dbReference type="Proteomes" id="UP000248745">
    <property type="component" value="Unassembled WGS sequence"/>
</dbReference>
<proteinExistence type="predicted"/>